<keyword evidence="4 7" id="KW-0812">Transmembrane</keyword>
<gene>
    <name evidence="9" type="ORF">OGAPHI_000894</name>
</gene>
<dbReference type="PROSITE" id="PS50850">
    <property type="entry name" value="MFS"/>
    <property type="match status" value="1"/>
</dbReference>
<feature type="transmembrane region" description="Helical" evidence="7">
    <location>
        <begin position="258"/>
        <end position="278"/>
    </location>
</feature>
<dbReference type="Pfam" id="PF07690">
    <property type="entry name" value="MFS_1"/>
    <property type="match status" value="1"/>
</dbReference>
<feature type="transmembrane region" description="Helical" evidence="7">
    <location>
        <begin position="61"/>
        <end position="87"/>
    </location>
</feature>
<dbReference type="PANTHER" id="PTHR23501">
    <property type="entry name" value="MAJOR FACILITATOR SUPERFAMILY"/>
    <property type="match status" value="1"/>
</dbReference>
<comment type="similarity">
    <text evidence="2">Belongs to the major facilitator superfamily.</text>
</comment>
<reference evidence="9" key="2">
    <citation type="submission" date="2021-01" db="EMBL/GenBank/DDBJ databases">
        <authorList>
            <person name="Schikora-Tamarit M.A."/>
        </authorList>
    </citation>
    <scope>NUCLEOTIDE SEQUENCE</scope>
    <source>
        <strain evidence="9">CBS6075</strain>
    </source>
</reference>
<dbReference type="Gene3D" id="1.20.1720.10">
    <property type="entry name" value="Multidrug resistance protein D"/>
    <property type="match status" value="1"/>
</dbReference>
<feature type="transmembrane region" description="Helical" evidence="7">
    <location>
        <begin position="188"/>
        <end position="211"/>
    </location>
</feature>
<evidence type="ECO:0000313" key="9">
    <source>
        <dbReference type="EMBL" id="KAH3670379.1"/>
    </source>
</evidence>
<evidence type="ECO:0000256" key="6">
    <source>
        <dbReference type="ARBA" id="ARBA00023136"/>
    </source>
</evidence>
<dbReference type="AlphaFoldDB" id="A0A9P8PFP3"/>
<evidence type="ECO:0000313" key="10">
    <source>
        <dbReference type="Proteomes" id="UP000769157"/>
    </source>
</evidence>
<evidence type="ECO:0000256" key="1">
    <source>
        <dbReference type="ARBA" id="ARBA00004127"/>
    </source>
</evidence>
<keyword evidence="5 7" id="KW-1133">Transmembrane helix</keyword>
<keyword evidence="3" id="KW-0813">Transport</keyword>
<proteinExistence type="inferred from homology"/>
<feature type="transmembrane region" description="Helical" evidence="7">
    <location>
        <begin position="426"/>
        <end position="449"/>
    </location>
</feature>
<feature type="transmembrane region" description="Helical" evidence="7">
    <location>
        <begin position="93"/>
        <end position="115"/>
    </location>
</feature>
<dbReference type="GO" id="GO:0015174">
    <property type="term" value="F:basic amino acid transmembrane transporter activity"/>
    <property type="evidence" value="ECO:0007669"/>
    <property type="project" value="TreeGrafter"/>
</dbReference>
<feature type="transmembrane region" description="Helical" evidence="7">
    <location>
        <begin position="156"/>
        <end position="176"/>
    </location>
</feature>
<feature type="transmembrane region" description="Helical" evidence="7">
    <location>
        <begin position="333"/>
        <end position="355"/>
    </location>
</feature>
<sequence length="570" mass="61992">MSTKSPLLVDSSAASPGLVATDLIDDLETTSVEESLNSVRHYGSIAIQKSEPSVSPTRLKIILGCLFVNVFLSALDSTIVATLLSIIASDLNALPYLSWIATSYLLACSAFQPLFGKISDIFGRKSITVFCALLFAFGCLFCGITNSFWVFAIGRFITGIGGGGFNTLSTITLSDLIETRQRGLYQGYMNIAFGMGTASGGVIAGIFQNFFGWRSAFLIQFPICILSGALVLLFLELPDGSPGRGVQGSSIWKKLKHMDFIGSILLVASLLFLMYAASSGGRDFPYSSKQFIIPVVLGTTQIIIFYFYELKVASQPVIPVQLLHNRTVLSSSLNCWFISMNVFSILYFVPLYWLVVKDLSSIDSGNRLLPSAVAISLGSVYAGYRIKKTGKYKNALLFYGALTTLGSILVYLLTPSSSALFEYLVLVPSRFGTGAVITVDLIAMISSVLPEEQALVTSIQYGFRSTGSTLGVAIASAIFQGFLLKDMKFNISHLEHIPDKYKSDPDKLQIIIEKALQSTSYIRSGCPEFAREAIISAYSSSTHMVFVFVVVTGLIATLCSYFIEENSLER</sequence>
<name>A0A9P8PFP3_9ASCO</name>
<accession>A0A9P8PFP3</accession>
<reference evidence="9" key="1">
    <citation type="journal article" date="2021" name="Open Biol.">
        <title>Shared evolutionary footprints suggest mitochondrial oxidative damage underlies multiple complex I losses in fungi.</title>
        <authorList>
            <person name="Schikora-Tamarit M.A."/>
            <person name="Marcet-Houben M."/>
            <person name="Nosek J."/>
            <person name="Gabaldon T."/>
        </authorList>
    </citation>
    <scope>NUCLEOTIDE SEQUENCE</scope>
    <source>
        <strain evidence="9">CBS6075</strain>
    </source>
</reference>
<keyword evidence="10" id="KW-1185">Reference proteome</keyword>
<feature type="transmembrane region" description="Helical" evidence="7">
    <location>
        <begin position="461"/>
        <end position="483"/>
    </location>
</feature>
<comment type="subcellular location">
    <subcellularLocation>
        <location evidence="1">Endomembrane system</location>
        <topology evidence="1">Multi-pass membrane protein</topology>
    </subcellularLocation>
</comment>
<organism evidence="9 10">
    <name type="scientific">Ogataea philodendri</name>
    <dbReference type="NCBI Taxonomy" id="1378263"/>
    <lineage>
        <taxon>Eukaryota</taxon>
        <taxon>Fungi</taxon>
        <taxon>Dikarya</taxon>
        <taxon>Ascomycota</taxon>
        <taxon>Saccharomycotina</taxon>
        <taxon>Pichiomycetes</taxon>
        <taxon>Pichiales</taxon>
        <taxon>Pichiaceae</taxon>
        <taxon>Ogataea</taxon>
    </lineage>
</organism>
<dbReference type="InterPro" id="IPR036259">
    <property type="entry name" value="MFS_trans_sf"/>
</dbReference>
<dbReference type="RefSeq" id="XP_046063804.1">
    <property type="nucleotide sequence ID" value="XM_046209038.1"/>
</dbReference>
<dbReference type="InterPro" id="IPR020846">
    <property type="entry name" value="MFS_dom"/>
</dbReference>
<dbReference type="GO" id="GO:0012505">
    <property type="term" value="C:endomembrane system"/>
    <property type="evidence" value="ECO:0007669"/>
    <property type="project" value="UniProtKB-SubCell"/>
</dbReference>
<feature type="transmembrane region" description="Helical" evidence="7">
    <location>
        <begin position="396"/>
        <end position="414"/>
    </location>
</feature>
<evidence type="ECO:0000256" key="7">
    <source>
        <dbReference type="SAM" id="Phobius"/>
    </source>
</evidence>
<comment type="caution">
    <text evidence="9">The sequence shown here is derived from an EMBL/GenBank/DDBJ whole genome shotgun (WGS) entry which is preliminary data.</text>
</comment>
<evidence type="ECO:0000256" key="4">
    <source>
        <dbReference type="ARBA" id="ARBA00022692"/>
    </source>
</evidence>
<dbReference type="GeneID" id="70232862"/>
<keyword evidence="6 7" id="KW-0472">Membrane</keyword>
<dbReference type="EMBL" id="JAEUBE010000087">
    <property type="protein sequence ID" value="KAH3670379.1"/>
    <property type="molecule type" value="Genomic_DNA"/>
</dbReference>
<protein>
    <recommendedName>
        <fullName evidence="8">Major facilitator superfamily (MFS) profile domain-containing protein</fullName>
    </recommendedName>
</protein>
<evidence type="ECO:0000259" key="8">
    <source>
        <dbReference type="PROSITE" id="PS50850"/>
    </source>
</evidence>
<dbReference type="InterPro" id="IPR011701">
    <property type="entry name" value="MFS"/>
</dbReference>
<evidence type="ECO:0000256" key="5">
    <source>
        <dbReference type="ARBA" id="ARBA00022989"/>
    </source>
</evidence>
<feature type="transmembrane region" description="Helical" evidence="7">
    <location>
        <begin position="544"/>
        <end position="563"/>
    </location>
</feature>
<dbReference type="PANTHER" id="PTHR23501:SF191">
    <property type="entry name" value="VACUOLAR BASIC AMINO ACID TRANSPORTER 4"/>
    <property type="match status" value="1"/>
</dbReference>
<feature type="transmembrane region" description="Helical" evidence="7">
    <location>
        <begin position="367"/>
        <end position="384"/>
    </location>
</feature>
<dbReference type="Gene3D" id="1.20.1250.20">
    <property type="entry name" value="MFS general substrate transporter like domains"/>
    <property type="match status" value="1"/>
</dbReference>
<feature type="domain" description="Major facilitator superfamily (MFS) profile" evidence="8">
    <location>
        <begin position="62"/>
        <end position="568"/>
    </location>
</feature>
<feature type="transmembrane region" description="Helical" evidence="7">
    <location>
        <begin position="127"/>
        <end position="150"/>
    </location>
</feature>
<dbReference type="Proteomes" id="UP000769157">
    <property type="component" value="Unassembled WGS sequence"/>
</dbReference>
<dbReference type="OrthoDB" id="3437016at2759"/>
<feature type="transmembrane region" description="Helical" evidence="7">
    <location>
        <begin position="290"/>
        <end position="308"/>
    </location>
</feature>
<evidence type="ECO:0000256" key="2">
    <source>
        <dbReference type="ARBA" id="ARBA00008335"/>
    </source>
</evidence>
<feature type="transmembrane region" description="Helical" evidence="7">
    <location>
        <begin position="217"/>
        <end position="237"/>
    </location>
</feature>
<dbReference type="GO" id="GO:0000329">
    <property type="term" value="C:fungal-type vacuole membrane"/>
    <property type="evidence" value="ECO:0007669"/>
    <property type="project" value="TreeGrafter"/>
</dbReference>
<dbReference type="SUPFAM" id="SSF103473">
    <property type="entry name" value="MFS general substrate transporter"/>
    <property type="match status" value="1"/>
</dbReference>
<evidence type="ECO:0000256" key="3">
    <source>
        <dbReference type="ARBA" id="ARBA00022448"/>
    </source>
</evidence>